<dbReference type="AlphaFoldDB" id="A0A8W8KLF8"/>
<proteinExistence type="inferred from homology"/>
<keyword evidence="2" id="KW-0446">Lipid-binding</keyword>
<reference evidence="4" key="1">
    <citation type="submission" date="2022-08" db="UniProtKB">
        <authorList>
            <consortium name="EnsemblMetazoa"/>
        </authorList>
    </citation>
    <scope>IDENTIFICATION</scope>
    <source>
        <strain evidence="4">05x7-T-G4-1.051#20</strain>
    </source>
</reference>
<evidence type="ECO:0000256" key="1">
    <source>
        <dbReference type="ARBA" id="ARBA00008390"/>
    </source>
</evidence>
<dbReference type="SUPFAM" id="SSF50814">
    <property type="entry name" value="Lipocalins"/>
    <property type="match status" value="1"/>
</dbReference>
<dbReference type="EnsemblMetazoa" id="G23991.1">
    <property type="protein sequence ID" value="G23991.1:cds"/>
    <property type="gene ID" value="G23991"/>
</dbReference>
<dbReference type="InterPro" id="IPR031259">
    <property type="entry name" value="ILBP"/>
</dbReference>
<dbReference type="InterPro" id="IPR000566">
    <property type="entry name" value="Lipocln_cytosolic_FA-bd_dom"/>
</dbReference>
<feature type="domain" description="Lipocalin/cytosolic fatty-acid binding" evidence="3">
    <location>
        <begin position="10"/>
        <end position="136"/>
    </location>
</feature>
<sequence length="248" mass="28143">MEEIKSKFEGNWECIKKESVENFLEAMGVNLIKRKAAAQFNPKLSISVGGGCVKVVRKMPIKEITNEFKLDDEIDVKDDDHKYKAKLTYSDGKMTLCLRAVDGKSKDNTIVREIEGGDLVQTATCNGVTAKTTFKKFGCKSYLPRRFDYGKGIGKSFRSRRGGKDAILLIMLVLLLDTWRQLQGVVVLWFVVFHLLENIIIPSMMPWSERAKTAVVIELTVQSEENSDEVKQGYCLMWTAPNLWKCCQ</sequence>
<protein>
    <recommendedName>
        <fullName evidence="3">Lipocalin/cytosolic fatty-acid binding domain-containing protein</fullName>
    </recommendedName>
</protein>
<dbReference type="Gene3D" id="2.40.128.20">
    <property type="match status" value="1"/>
</dbReference>
<dbReference type="CDD" id="cd00742">
    <property type="entry name" value="FABP"/>
    <property type="match status" value="1"/>
</dbReference>
<dbReference type="Pfam" id="PF00061">
    <property type="entry name" value="Lipocalin"/>
    <property type="match status" value="1"/>
</dbReference>
<name>A0A8W8KLF8_MAGGI</name>
<dbReference type="InterPro" id="IPR012674">
    <property type="entry name" value="Calycin"/>
</dbReference>
<organism evidence="4 5">
    <name type="scientific">Magallana gigas</name>
    <name type="common">Pacific oyster</name>
    <name type="synonym">Crassostrea gigas</name>
    <dbReference type="NCBI Taxonomy" id="29159"/>
    <lineage>
        <taxon>Eukaryota</taxon>
        <taxon>Metazoa</taxon>
        <taxon>Spiralia</taxon>
        <taxon>Lophotrochozoa</taxon>
        <taxon>Mollusca</taxon>
        <taxon>Bivalvia</taxon>
        <taxon>Autobranchia</taxon>
        <taxon>Pteriomorphia</taxon>
        <taxon>Ostreida</taxon>
        <taxon>Ostreoidea</taxon>
        <taxon>Ostreidae</taxon>
        <taxon>Magallana</taxon>
    </lineage>
</organism>
<evidence type="ECO:0000313" key="4">
    <source>
        <dbReference type="EnsemblMetazoa" id="G23991.1:cds"/>
    </source>
</evidence>
<accession>A0A8W8KLF8</accession>
<dbReference type="InterPro" id="IPR000463">
    <property type="entry name" value="Fatty_acid-bd"/>
</dbReference>
<dbReference type="Proteomes" id="UP000005408">
    <property type="component" value="Unassembled WGS sequence"/>
</dbReference>
<comment type="similarity">
    <text evidence="1">Belongs to the calycin superfamily. Fatty-acid binding protein (FABP) family.</text>
</comment>
<evidence type="ECO:0000259" key="3">
    <source>
        <dbReference type="Pfam" id="PF00061"/>
    </source>
</evidence>
<dbReference type="GO" id="GO:0008289">
    <property type="term" value="F:lipid binding"/>
    <property type="evidence" value="ECO:0007669"/>
    <property type="project" value="UniProtKB-KW"/>
</dbReference>
<dbReference type="PANTHER" id="PTHR11955">
    <property type="entry name" value="FATTY ACID BINDING PROTEIN"/>
    <property type="match status" value="1"/>
</dbReference>
<evidence type="ECO:0000313" key="5">
    <source>
        <dbReference type="Proteomes" id="UP000005408"/>
    </source>
</evidence>
<dbReference type="PRINTS" id="PR00178">
    <property type="entry name" value="FATTYACIDBP"/>
</dbReference>
<keyword evidence="5" id="KW-1185">Reference proteome</keyword>
<evidence type="ECO:0000256" key="2">
    <source>
        <dbReference type="ARBA" id="ARBA00023121"/>
    </source>
</evidence>